<reference evidence="7" key="1">
    <citation type="submission" date="2013-10" db="EMBL/GenBank/DDBJ databases">
        <title>Genomic analysis of the causative agents of coccidiosis in chickens.</title>
        <authorList>
            <person name="Reid A.J."/>
            <person name="Blake D."/>
            <person name="Billington K."/>
            <person name="Browne H."/>
            <person name="Dunn M."/>
            <person name="Hung S."/>
            <person name="Kawahara F."/>
            <person name="Miranda-Saavedra D."/>
            <person name="Mourier T."/>
            <person name="Nagra H."/>
            <person name="Otto T.D."/>
            <person name="Rawlings N."/>
            <person name="Sanchez A."/>
            <person name="Sanders M."/>
            <person name="Subramaniam C."/>
            <person name="Tay Y."/>
            <person name="Dear P."/>
            <person name="Doerig C."/>
            <person name="Gruber A."/>
            <person name="Parkinson J."/>
            <person name="Shirley M."/>
            <person name="Wan K.L."/>
            <person name="Berriman M."/>
            <person name="Tomley F."/>
            <person name="Pain A."/>
        </authorList>
    </citation>
    <scope>NUCLEOTIDE SEQUENCE [LARGE SCALE GENOMIC DNA]</scope>
    <source>
        <strain evidence="7">Houghton</strain>
    </source>
</reference>
<evidence type="ECO:0000259" key="6">
    <source>
        <dbReference type="SMART" id="SM00220"/>
    </source>
</evidence>
<feature type="region of interest" description="Disordered" evidence="5">
    <location>
        <begin position="47"/>
        <end position="70"/>
    </location>
</feature>
<protein>
    <recommendedName>
        <fullName evidence="1">non-specific serine/threonine protein kinase</fullName>
        <ecNumber evidence="1">2.7.11.1</ecNumber>
    </recommendedName>
</protein>
<name>U6K7K7_9EIME</name>
<dbReference type="EC" id="2.7.11.1" evidence="1"/>
<dbReference type="SUPFAM" id="SSF56112">
    <property type="entry name" value="Protein kinase-like (PK-like)"/>
    <property type="match status" value="1"/>
</dbReference>
<keyword evidence="3 4" id="KW-0067">ATP-binding</keyword>
<dbReference type="InterPro" id="IPR011009">
    <property type="entry name" value="Kinase-like_dom_sf"/>
</dbReference>
<feature type="region of interest" description="Disordered" evidence="5">
    <location>
        <begin position="607"/>
        <end position="629"/>
    </location>
</feature>
<dbReference type="GeneID" id="25376760"/>
<dbReference type="GO" id="GO:0005524">
    <property type="term" value="F:ATP binding"/>
    <property type="evidence" value="ECO:0007669"/>
    <property type="project" value="UniProtKB-UniRule"/>
</dbReference>
<dbReference type="InterPro" id="IPR050629">
    <property type="entry name" value="STE20/SPS1-PAK"/>
</dbReference>
<organism evidence="7 8">
    <name type="scientific">Eimeria mitis</name>
    <dbReference type="NCBI Taxonomy" id="44415"/>
    <lineage>
        <taxon>Eukaryota</taxon>
        <taxon>Sar</taxon>
        <taxon>Alveolata</taxon>
        <taxon>Apicomplexa</taxon>
        <taxon>Conoidasida</taxon>
        <taxon>Coccidia</taxon>
        <taxon>Eucoccidiorida</taxon>
        <taxon>Eimeriorina</taxon>
        <taxon>Eimeriidae</taxon>
        <taxon>Eimeria</taxon>
    </lineage>
</organism>
<feature type="domain" description="Protein kinase" evidence="6">
    <location>
        <begin position="311"/>
        <end position="499"/>
    </location>
</feature>
<dbReference type="RefSeq" id="XP_013356548.1">
    <property type="nucleotide sequence ID" value="XM_013501094.1"/>
</dbReference>
<proteinExistence type="predicted"/>
<evidence type="ECO:0000313" key="7">
    <source>
        <dbReference type="EMBL" id="CDJ33985.1"/>
    </source>
</evidence>
<evidence type="ECO:0000256" key="4">
    <source>
        <dbReference type="PROSITE-ProRule" id="PRU10141"/>
    </source>
</evidence>
<evidence type="ECO:0000256" key="5">
    <source>
        <dbReference type="SAM" id="MobiDB-lite"/>
    </source>
</evidence>
<evidence type="ECO:0000256" key="1">
    <source>
        <dbReference type="ARBA" id="ARBA00012513"/>
    </source>
</evidence>
<dbReference type="Proteomes" id="UP000030744">
    <property type="component" value="Unassembled WGS sequence"/>
</dbReference>
<dbReference type="InterPro" id="IPR017441">
    <property type="entry name" value="Protein_kinase_ATP_BS"/>
</dbReference>
<evidence type="ECO:0000256" key="2">
    <source>
        <dbReference type="ARBA" id="ARBA00022741"/>
    </source>
</evidence>
<keyword evidence="2 4" id="KW-0547">Nucleotide-binding</keyword>
<dbReference type="Gene3D" id="1.10.510.10">
    <property type="entry name" value="Transferase(Phosphotransferase) domain 1"/>
    <property type="match status" value="2"/>
</dbReference>
<feature type="compositionally biased region" description="Polar residues" evidence="5">
    <location>
        <begin position="620"/>
        <end position="629"/>
    </location>
</feature>
<dbReference type="VEuPathDB" id="ToxoDB:EMH_0018290"/>
<dbReference type="OrthoDB" id="248923at2759"/>
<gene>
    <name evidence="7" type="ORF">EMH_0018290</name>
</gene>
<dbReference type="SMART" id="SM00220">
    <property type="entry name" value="S_TKc"/>
    <property type="match status" value="1"/>
</dbReference>
<dbReference type="PROSITE" id="PS00107">
    <property type="entry name" value="PROTEIN_KINASE_ATP"/>
    <property type="match status" value="1"/>
</dbReference>
<dbReference type="PANTHER" id="PTHR48012">
    <property type="entry name" value="STERILE20-LIKE KINASE, ISOFORM B-RELATED"/>
    <property type="match status" value="1"/>
</dbReference>
<accession>U6K7K7</accession>
<dbReference type="EMBL" id="HG685917">
    <property type="protein sequence ID" value="CDJ33985.1"/>
    <property type="molecule type" value="Genomic_DNA"/>
</dbReference>
<sequence length="713" mass="78337">MNSAAAALEAKLLQTRTDDGCLWRAEKGATALKLLFFVLSFKALSTEAPSGRRGSGRRGQGQPTHRCSSQSSRWGVVKMFGRWKLTNSFVKTSADSISPSATFSSIDVPQHNETTATSEKTFLRKAHYFCLIQTTPSPSTFVFAEPGDYIIGCSCTNGLSGTLVPVPLGPYPEYRGTCGYLRIKVRDRIISVRQLPPVAASPFQGNCCGAPQFFKETGRGYEVFSHLDSAENCKFRMTLKNGIDVNSRTAGSNDGFVCSFSFRRILLGIDRPNVIRRGRPNTIAEAPGNSTTDDNSLFTEYQLPVSRRFELFLDARLGKGGNGEVFLAMDRRQGVPVAIKREPKEMLRHEFSLICDIRIEGSLVTYAAQDPHPSKFLGLMAHSVALEVGNSAVAAAVAHHSAIGDSHDHLALELVNGGELRKLLKAKYPTGMPFIPTGKGYSYGVDIWALGTIFFELLTGERLFECLNMNDAMEFLLKCLTKDPQKRPTAFQLLTSPFLFPFHIYQMRRRFEATDVYTSYMQAFEKGWGNLKPMEVLSMAEKLSYDSSTKSFFAEFPDPEAVNVVLPVFECVPDFQSQEREMRISNWVLASDASFYLAPKKVDRNSNGGQVGASAHSTHRNSPVLSFTSDESSQDAGENFLSPSFNKILPDTQYIYPHPNGLMTCGLGVPPRGSTCSTSIGTPVHGALVFGGAEKLAGGDEAFETLANRIDSL</sequence>
<reference evidence="7" key="2">
    <citation type="submission" date="2013-10" db="EMBL/GenBank/DDBJ databases">
        <authorList>
            <person name="Aslett M."/>
        </authorList>
    </citation>
    <scope>NUCLEOTIDE SEQUENCE [LARGE SCALE GENOMIC DNA]</scope>
    <source>
        <strain evidence="7">Houghton</strain>
    </source>
</reference>
<evidence type="ECO:0000256" key="3">
    <source>
        <dbReference type="ARBA" id="ARBA00022840"/>
    </source>
</evidence>
<dbReference type="GO" id="GO:0005737">
    <property type="term" value="C:cytoplasm"/>
    <property type="evidence" value="ECO:0007669"/>
    <property type="project" value="TreeGrafter"/>
</dbReference>
<dbReference type="GO" id="GO:0004674">
    <property type="term" value="F:protein serine/threonine kinase activity"/>
    <property type="evidence" value="ECO:0007669"/>
    <property type="project" value="UniProtKB-EC"/>
</dbReference>
<feature type="binding site" evidence="4">
    <location>
        <position position="340"/>
    </location>
    <ligand>
        <name>ATP</name>
        <dbReference type="ChEBI" id="CHEBI:30616"/>
    </ligand>
</feature>
<dbReference type="AlphaFoldDB" id="U6K7K7"/>
<keyword evidence="8" id="KW-1185">Reference proteome</keyword>
<evidence type="ECO:0000313" key="8">
    <source>
        <dbReference type="Proteomes" id="UP000030744"/>
    </source>
</evidence>
<dbReference type="InterPro" id="IPR000719">
    <property type="entry name" value="Prot_kinase_dom"/>
</dbReference>